<keyword evidence="3" id="KW-1185">Reference proteome</keyword>
<dbReference type="EMBL" id="GG662474">
    <property type="protein sequence ID" value="EAS03543.2"/>
    <property type="molecule type" value="Genomic_DNA"/>
</dbReference>
<protein>
    <submittedName>
        <fullName evidence="2">Transmembrane protein, putative</fullName>
    </submittedName>
</protein>
<dbReference type="FunCoup" id="Q245U0">
    <property type="interactions" value="57"/>
</dbReference>
<keyword evidence="1" id="KW-0472">Membrane</keyword>
<dbReference type="OrthoDB" id="288291at2759"/>
<feature type="transmembrane region" description="Helical" evidence="1">
    <location>
        <begin position="329"/>
        <end position="351"/>
    </location>
</feature>
<dbReference type="HOGENOM" id="CLU_007792_0_0_1"/>
<dbReference type="PANTHER" id="PTHR31398">
    <property type="entry name" value="MEIOTIC NUCLEAR DIVISION PROTEIN 1 HOMOLOG"/>
    <property type="match status" value="1"/>
</dbReference>
<dbReference type="InParanoid" id="Q245U0"/>
<evidence type="ECO:0000256" key="1">
    <source>
        <dbReference type="SAM" id="Phobius"/>
    </source>
</evidence>
<evidence type="ECO:0000313" key="2">
    <source>
        <dbReference type="EMBL" id="EAS03543.2"/>
    </source>
</evidence>
<dbReference type="GO" id="GO:0007131">
    <property type="term" value="P:reciprocal meiotic recombination"/>
    <property type="evidence" value="ECO:0007669"/>
    <property type="project" value="TreeGrafter"/>
</dbReference>
<dbReference type="eggNOG" id="ENOG502SJ6P">
    <property type="taxonomic scope" value="Eukaryota"/>
</dbReference>
<dbReference type="RefSeq" id="XP_001023788.2">
    <property type="nucleotide sequence ID" value="XM_001023788.2"/>
</dbReference>
<organism evidence="2 3">
    <name type="scientific">Tetrahymena thermophila (strain SB210)</name>
    <dbReference type="NCBI Taxonomy" id="312017"/>
    <lineage>
        <taxon>Eukaryota</taxon>
        <taxon>Sar</taxon>
        <taxon>Alveolata</taxon>
        <taxon>Ciliophora</taxon>
        <taxon>Intramacronucleata</taxon>
        <taxon>Oligohymenophorea</taxon>
        <taxon>Hymenostomatida</taxon>
        <taxon>Tetrahymenina</taxon>
        <taxon>Tetrahymenidae</taxon>
        <taxon>Tetrahymena</taxon>
    </lineage>
</organism>
<proteinExistence type="predicted"/>
<dbReference type="GO" id="GO:0005634">
    <property type="term" value="C:nucleus"/>
    <property type="evidence" value="ECO:0007669"/>
    <property type="project" value="TreeGrafter"/>
</dbReference>
<dbReference type="GeneID" id="7841485"/>
<keyword evidence="1" id="KW-1133">Transmembrane helix</keyword>
<evidence type="ECO:0000313" key="3">
    <source>
        <dbReference type="Proteomes" id="UP000009168"/>
    </source>
</evidence>
<feature type="transmembrane region" description="Helical" evidence="1">
    <location>
        <begin position="33"/>
        <end position="57"/>
    </location>
</feature>
<gene>
    <name evidence="2" type="ORF">TTHERM_00245590</name>
</gene>
<dbReference type="AlphaFoldDB" id="Q245U0"/>
<dbReference type="PANTHER" id="PTHR31398:SF0">
    <property type="entry name" value="MEIOTIC NUCLEAR DIVISION PROTEIN 1 HOMOLOG"/>
    <property type="match status" value="1"/>
</dbReference>
<sequence>MTNFVKRILTKLDIFGSNVGLNYNKNNMFQTSIGGILSICFCVLIGVFFWSNILAFLRKDQVFSNTVKTYWTNPSPINLNANKFMFAVKIQQTNFIGQPYLNISLQTRDYENFENGTQIQNKFNQFLEPCTLEHFSQLPSHGINWTETFFKINFTDFLCPQLNYNFTLGGNYNSPNFYHWKITVSKCQNNSLPDALWKPKCAPQDIINNYFQQNQNVRLQIYTTNFIMNPLQSTDYVTSFIEDSIIFSIQQNVAYTTADIFFTESTVSTDQSLIPFKDIQNEQYLTYSFGNLRQQYVIGNQSTVFGDFYIRKDNMAYTYNRYFLKVGDILSYIGGFTQVFILVTAIIVNYYNDYMYSISLANKIYDFEFELDKDAEIDKNKKQNNRGTIKGLKDKKSAFYGKSKMGQVQVIEEKQENEVDISDTSSIKNHHNQNKELKPDIDKFKQIQTQANSEQIKIEIPTVNAKQDKPNNEIFQDRKKKNKKITKREDDGLLPLDKLKQIIEQRANYISSKQSQKIKEEDEVSICQNDIKESQIVEQRNKQYTHQFFENVVKSDFQQLEQKDNVMNESVIPESPNPQDVKQKKNIFSNDCIKADDIQKPNEKQKTQDEIQLQSQKIIQEANTNQQDNTYLKQQQSWQKIYSTNQINHINPLSSQSINSPQNNQNKQLFDGLGFRNKQQFLKKEFEFLLKRQRGITMTLKFFLYKLSCEKFFKTEQVLLLDKAEKQLKNDLDIFMILNRIKELEKFKSLFLDRNQEILFNFFPKPIISIKNSNSILSYAEMTELMKEQKYQRQKSIKVNTTYMKKMKLKFKTALLVTKAIQLFKRPLNRKIDKFDSLNAYQKLYDAYEQVRSQGINNKINTKLIELLGEEMNKILNIASLLEVKNFKKPETQTLIQENFNLPMNSNSMRQLFPQVSPRIDSYRSYSFQQKQGEQFLSAECLNENKQYLIYNYPSQE</sequence>
<dbReference type="KEGG" id="tet:TTHERM_00245590"/>
<dbReference type="Proteomes" id="UP000009168">
    <property type="component" value="Unassembled WGS sequence"/>
</dbReference>
<name>Q245U0_TETTS</name>
<keyword evidence="1 2" id="KW-0812">Transmembrane</keyword>
<reference evidence="3" key="1">
    <citation type="journal article" date="2006" name="PLoS Biol.">
        <title>Macronuclear genome sequence of the ciliate Tetrahymena thermophila, a model eukaryote.</title>
        <authorList>
            <person name="Eisen J.A."/>
            <person name="Coyne R.S."/>
            <person name="Wu M."/>
            <person name="Wu D."/>
            <person name="Thiagarajan M."/>
            <person name="Wortman J.R."/>
            <person name="Badger J.H."/>
            <person name="Ren Q."/>
            <person name="Amedeo P."/>
            <person name="Jones K.M."/>
            <person name="Tallon L.J."/>
            <person name="Delcher A.L."/>
            <person name="Salzberg S.L."/>
            <person name="Silva J.C."/>
            <person name="Haas B.J."/>
            <person name="Majoros W.H."/>
            <person name="Farzad M."/>
            <person name="Carlton J.M."/>
            <person name="Smith R.K. Jr."/>
            <person name="Garg J."/>
            <person name="Pearlman R.E."/>
            <person name="Karrer K.M."/>
            <person name="Sun L."/>
            <person name="Manning G."/>
            <person name="Elde N.C."/>
            <person name="Turkewitz A.P."/>
            <person name="Asai D.J."/>
            <person name="Wilkes D.E."/>
            <person name="Wang Y."/>
            <person name="Cai H."/>
            <person name="Collins K."/>
            <person name="Stewart B.A."/>
            <person name="Lee S.R."/>
            <person name="Wilamowska K."/>
            <person name="Weinberg Z."/>
            <person name="Ruzzo W.L."/>
            <person name="Wloga D."/>
            <person name="Gaertig J."/>
            <person name="Frankel J."/>
            <person name="Tsao C.-C."/>
            <person name="Gorovsky M.A."/>
            <person name="Keeling P.J."/>
            <person name="Waller R.F."/>
            <person name="Patron N.J."/>
            <person name="Cherry J.M."/>
            <person name="Stover N.A."/>
            <person name="Krieger C.J."/>
            <person name="del Toro C."/>
            <person name="Ryder H.F."/>
            <person name="Williamson S.C."/>
            <person name="Barbeau R.A."/>
            <person name="Hamilton E.P."/>
            <person name="Orias E."/>
        </authorList>
    </citation>
    <scope>NUCLEOTIDE SEQUENCE [LARGE SCALE GENOMIC DNA]</scope>
    <source>
        <strain evidence="3">SB210</strain>
    </source>
</reference>
<accession>Q245U0</accession>